<evidence type="ECO:0000313" key="2">
    <source>
        <dbReference type="EMBL" id="MDJ1495156.1"/>
    </source>
</evidence>
<proteinExistence type="predicted"/>
<reference evidence="2 3" key="1">
    <citation type="submission" date="2023-05" db="EMBL/GenBank/DDBJ databases">
        <authorList>
            <person name="Zhang X."/>
        </authorList>
    </citation>
    <scope>NUCLEOTIDE SEQUENCE [LARGE SCALE GENOMIC DNA]</scope>
    <source>
        <strain evidence="2 3">DM2B3-1</strain>
    </source>
</reference>
<comment type="caution">
    <text evidence="2">The sequence shown here is derived from an EMBL/GenBank/DDBJ whole genome shotgun (WGS) entry which is preliminary data.</text>
</comment>
<name>A0ABT7CNR5_9BACT</name>
<feature type="domain" description="Endonuclease GajA/Old nuclease/RecF-like AAA" evidence="1">
    <location>
        <begin position="1"/>
        <end position="455"/>
    </location>
</feature>
<dbReference type="InterPro" id="IPR051396">
    <property type="entry name" value="Bact_Antivir_Def_Nuclease"/>
</dbReference>
<dbReference type="InterPro" id="IPR041685">
    <property type="entry name" value="AAA_GajA/Old/RecF-like"/>
</dbReference>
<protein>
    <submittedName>
        <fullName evidence="2">AAA family ATPase</fullName>
    </submittedName>
</protein>
<evidence type="ECO:0000259" key="1">
    <source>
        <dbReference type="Pfam" id="PF13175"/>
    </source>
</evidence>
<dbReference type="SUPFAM" id="SSF52540">
    <property type="entry name" value="P-loop containing nucleoside triphosphate hydrolases"/>
    <property type="match status" value="1"/>
</dbReference>
<sequence>MKIESFKVYGLHGRSNYNIQFEDNSLILVAENGSGKTTLVNMLYYFLSRQWRKLNEYEFDKIILKIDSKEYSFEKKNIRSVLLRKSRLDKRFPPRYEKVAEEILNNYNLMAIKRDPEAIDEIASRFDVPIGLIRELISLYADEEHLIETYEQVQKLEEALSLHLKDTQFIYLPTYRRIEKDLKNIFPHLEDGMKEYELKRRRRSSINEVLSYTELVEFGMEDVKERIERRCAELKGHFYNNLSGKITGSYLEDILNKRYKSFDSEKIQSFNDQALQYLLKRLDDSIISANGKHELKKFVEKVRDQGAVDDEDKMNAYFVWKLFQLYEEQQKAELDINHFVRICNDYIKEGKRFHYDNDNFKVDIYLSDIIKEDFFESTEKNKGKIDRIEYRDLSSGEKQIVSLFSYLILGRKNYFIIIDEPELSLSVPWQERFLPDIKNSGGCQGILAVTHSPFIFKNDLKKYAHSLEEFLIK</sequence>
<dbReference type="PANTHER" id="PTHR43581">
    <property type="entry name" value="ATP/GTP PHOSPHATASE"/>
    <property type="match status" value="1"/>
</dbReference>
<accession>A0ABT7CNR5</accession>
<organism evidence="2 3">
    <name type="scientific">Xanthocytophaga flava</name>
    <dbReference type="NCBI Taxonomy" id="3048013"/>
    <lineage>
        <taxon>Bacteria</taxon>
        <taxon>Pseudomonadati</taxon>
        <taxon>Bacteroidota</taxon>
        <taxon>Cytophagia</taxon>
        <taxon>Cytophagales</taxon>
        <taxon>Rhodocytophagaceae</taxon>
        <taxon>Xanthocytophaga</taxon>
    </lineage>
</organism>
<dbReference type="Pfam" id="PF13175">
    <property type="entry name" value="AAA_15"/>
    <property type="match status" value="1"/>
</dbReference>
<dbReference type="PANTHER" id="PTHR43581:SF2">
    <property type="entry name" value="EXCINUCLEASE ATPASE SUBUNIT"/>
    <property type="match status" value="1"/>
</dbReference>
<dbReference type="EMBL" id="JASJOT010000013">
    <property type="protein sequence ID" value="MDJ1495156.1"/>
    <property type="molecule type" value="Genomic_DNA"/>
</dbReference>
<dbReference type="Proteomes" id="UP001228581">
    <property type="component" value="Unassembled WGS sequence"/>
</dbReference>
<keyword evidence="3" id="KW-1185">Reference proteome</keyword>
<dbReference type="Gene3D" id="3.40.50.300">
    <property type="entry name" value="P-loop containing nucleotide triphosphate hydrolases"/>
    <property type="match status" value="2"/>
</dbReference>
<evidence type="ECO:0000313" key="3">
    <source>
        <dbReference type="Proteomes" id="UP001228581"/>
    </source>
</evidence>
<dbReference type="RefSeq" id="WP_313998953.1">
    <property type="nucleotide sequence ID" value="NZ_JASJOT010000013.1"/>
</dbReference>
<dbReference type="InterPro" id="IPR027417">
    <property type="entry name" value="P-loop_NTPase"/>
</dbReference>
<gene>
    <name evidence="2" type="ORF">QNI19_19610</name>
</gene>